<evidence type="ECO:0000256" key="3">
    <source>
        <dbReference type="ARBA" id="ARBA00022485"/>
    </source>
</evidence>
<dbReference type="EMBL" id="CP000362">
    <property type="protein sequence ID" value="ABG29945.1"/>
    <property type="molecule type" value="Genomic_DNA"/>
</dbReference>
<reference evidence="11 12" key="1">
    <citation type="journal article" date="2007" name="J. Bacteriol.">
        <title>The complete genome sequence of Roseobacter denitrificans reveals a mixotrophic rather than photosynthetic metabolism.</title>
        <authorList>
            <person name="Swingley W.D."/>
            <person name="Sadekar S."/>
            <person name="Mastrian S.D."/>
            <person name="Matthies H.J."/>
            <person name="Hao J."/>
            <person name="Ramos H."/>
            <person name="Acharya C.R."/>
            <person name="Conrad A.L."/>
            <person name="Taylor H.L."/>
            <person name="Dejesa L.C."/>
            <person name="Shah M.K."/>
            <person name="O'huallachain M.E."/>
            <person name="Lince M.T."/>
            <person name="Blankenship R.E."/>
            <person name="Beatty J.T."/>
            <person name="Touchman J.W."/>
        </authorList>
    </citation>
    <scope>NUCLEOTIDE SEQUENCE [LARGE SCALE GENOMIC DNA]</scope>
    <source>
        <strain evidence="12">ATCC 33942 / OCh 114</strain>
    </source>
</reference>
<dbReference type="Proteomes" id="UP000007029">
    <property type="component" value="Chromosome"/>
</dbReference>
<dbReference type="AlphaFoldDB" id="Q16DJ8"/>
<accession>Q16DJ8</accession>
<dbReference type="GO" id="GO:0046872">
    <property type="term" value="F:metal ion binding"/>
    <property type="evidence" value="ECO:0007669"/>
    <property type="project" value="UniProtKB-KW"/>
</dbReference>
<keyword evidence="6 11" id="KW-0378">Hydrolase</keyword>
<dbReference type="STRING" id="375451.RD1_0216"/>
<protein>
    <recommendedName>
        <fullName evidence="2">Type-4 uracil-DNA glycosylase</fullName>
    </recommendedName>
</protein>
<dbReference type="InterPro" id="IPR023875">
    <property type="entry name" value="DNA_repair_put"/>
</dbReference>
<dbReference type="GO" id="GO:0051539">
    <property type="term" value="F:4 iron, 4 sulfur cluster binding"/>
    <property type="evidence" value="ECO:0007669"/>
    <property type="project" value="UniProtKB-KW"/>
</dbReference>
<feature type="domain" description="Uracil-DNA glycosylase-like" evidence="10">
    <location>
        <begin position="306"/>
        <end position="466"/>
    </location>
</feature>
<dbReference type="GO" id="GO:0006281">
    <property type="term" value="P:DNA repair"/>
    <property type="evidence" value="ECO:0007669"/>
    <property type="project" value="UniProtKB-KW"/>
</dbReference>
<dbReference type="NCBIfam" id="TIGR03915">
    <property type="entry name" value="SAM_7_link_chp"/>
    <property type="match status" value="1"/>
</dbReference>
<dbReference type="Pfam" id="PF13566">
    <property type="entry name" value="DUF4130"/>
    <property type="match status" value="1"/>
</dbReference>
<evidence type="ECO:0000256" key="2">
    <source>
        <dbReference type="ARBA" id="ARBA00019403"/>
    </source>
</evidence>
<dbReference type="Gene3D" id="3.40.470.10">
    <property type="entry name" value="Uracil-DNA glycosylase-like domain"/>
    <property type="match status" value="1"/>
</dbReference>
<evidence type="ECO:0000256" key="6">
    <source>
        <dbReference type="ARBA" id="ARBA00022801"/>
    </source>
</evidence>
<dbReference type="Pfam" id="PF03167">
    <property type="entry name" value="UDG"/>
    <property type="match status" value="1"/>
</dbReference>
<keyword evidence="8" id="KW-0411">Iron-sulfur</keyword>
<dbReference type="NCBIfam" id="TIGR03914">
    <property type="entry name" value="UDG_fam_dom"/>
    <property type="match status" value="1"/>
</dbReference>
<dbReference type="InterPro" id="IPR051536">
    <property type="entry name" value="UDG_Type-4/5"/>
</dbReference>
<name>Q16DJ8_ROSDO</name>
<dbReference type="CDD" id="cd10030">
    <property type="entry name" value="UDG-F4_TTUDGA_SPO1dp_like"/>
    <property type="match status" value="1"/>
</dbReference>
<dbReference type="SMART" id="SM00987">
    <property type="entry name" value="UreE_C"/>
    <property type="match status" value="1"/>
</dbReference>
<evidence type="ECO:0000256" key="4">
    <source>
        <dbReference type="ARBA" id="ARBA00022723"/>
    </source>
</evidence>
<dbReference type="InterPro" id="IPR036895">
    <property type="entry name" value="Uracil-DNA_glycosylase-like_sf"/>
</dbReference>
<keyword evidence="12" id="KW-1185">Reference proteome</keyword>
<evidence type="ECO:0000313" key="11">
    <source>
        <dbReference type="EMBL" id="ABG29945.1"/>
    </source>
</evidence>
<evidence type="ECO:0000256" key="1">
    <source>
        <dbReference type="ARBA" id="ARBA00006521"/>
    </source>
</evidence>
<sequence>MPHVSLPRIGTAEAWRDAARGFLSAAVPPAQITWGDSTTEPGLFETPAPLVAPGRVTVPRSFVSMANTVVWHSDPSRFARLYAFLWRLKDAPHLMTDRGDAQLAKLRSMEKNVRRCQHKMKAFVRFREIGAPGDNRRSFAAWFEPTHHTIEPTAQFFVRRFADMDWRILTPDVSVFFENGALRFLEDHPKPDLPEDASETLWVTYFRNIFNPARLKVQAMQSEMPKKYWKNMPEAAAIPDLIASAPERARQMALAAPTLPPTRISAIQAQQAAHESVWDGPPGSLPKAIAGCTRCPLHKTATQAVPGEGPLDARLMIVGEQPGDQEDLIGRPFVGPAGQLFDSIAADAGLDRGKVFITNAVKHFKFTPRGRKRIHQRPNQGEVAHCKWWLDAELREVAPDLVVAMGATAAAALTGSGKAISARRGRIETGEAGIPVLITWHPSYLLRLRDDTQRMAATQELACDLRMALEYKGKALAAR</sequence>
<dbReference type="InterPro" id="IPR005122">
    <property type="entry name" value="Uracil-DNA_glycosylase-like"/>
</dbReference>
<evidence type="ECO:0000256" key="7">
    <source>
        <dbReference type="ARBA" id="ARBA00023004"/>
    </source>
</evidence>
<dbReference type="NCBIfam" id="TIGR00758">
    <property type="entry name" value="UDG_fam4"/>
    <property type="match status" value="1"/>
</dbReference>
<evidence type="ECO:0000256" key="9">
    <source>
        <dbReference type="ARBA" id="ARBA00023204"/>
    </source>
</evidence>
<evidence type="ECO:0000313" key="12">
    <source>
        <dbReference type="Proteomes" id="UP000007029"/>
    </source>
</evidence>
<dbReference type="PANTHER" id="PTHR33693:SF9">
    <property type="entry name" value="TYPE-4 URACIL-DNA GLYCOSYLASE"/>
    <property type="match status" value="1"/>
</dbReference>
<keyword evidence="3" id="KW-0004">4Fe-4S</keyword>
<dbReference type="RefSeq" id="WP_011566567.1">
    <property type="nucleotide sequence ID" value="NC_008209.1"/>
</dbReference>
<keyword evidence="4" id="KW-0479">Metal-binding</keyword>
<keyword evidence="9" id="KW-0234">DNA repair</keyword>
<dbReference type="eggNOG" id="COG1573">
    <property type="taxonomic scope" value="Bacteria"/>
</dbReference>
<organism evidence="11 12">
    <name type="scientific">Roseobacter denitrificans (strain ATCC 33942 / OCh 114)</name>
    <name type="common">Erythrobacter sp. (strain OCh 114)</name>
    <name type="synonym">Roseobacter denitrificans</name>
    <dbReference type="NCBI Taxonomy" id="375451"/>
    <lineage>
        <taxon>Bacteria</taxon>
        <taxon>Pseudomonadati</taxon>
        <taxon>Pseudomonadota</taxon>
        <taxon>Alphaproteobacteria</taxon>
        <taxon>Rhodobacterales</taxon>
        <taxon>Roseobacteraceae</taxon>
        <taxon>Roseobacter</taxon>
    </lineage>
</organism>
<dbReference type="PANTHER" id="PTHR33693">
    <property type="entry name" value="TYPE-5 URACIL-DNA GLYCOSYLASE"/>
    <property type="match status" value="1"/>
</dbReference>
<dbReference type="HOGENOM" id="CLU_046101_1_0_5"/>
<comment type="similarity">
    <text evidence="1">Belongs to the uracil-DNA glycosylase (UDG) superfamily. Type 4 (UDGa) family.</text>
</comment>
<evidence type="ECO:0000256" key="8">
    <source>
        <dbReference type="ARBA" id="ARBA00023014"/>
    </source>
</evidence>
<keyword evidence="5" id="KW-0227">DNA damage</keyword>
<keyword evidence="11" id="KW-0326">Glycosidase</keyword>
<evidence type="ECO:0000259" key="10">
    <source>
        <dbReference type="SMART" id="SM00986"/>
    </source>
</evidence>
<dbReference type="SMART" id="SM00986">
    <property type="entry name" value="UDG"/>
    <property type="match status" value="1"/>
</dbReference>
<dbReference type="InterPro" id="IPR025404">
    <property type="entry name" value="DUF4130"/>
</dbReference>
<dbReference type="KEGG" id="rde:RD1_0216"/>
<dbReference type="OrthoDB" id="5290748at2"/>
<gene>
    <name evidence="11" type="ordered locus">RD1_0216</name>
</gene>
<proteinExistence type="inferred from homology"/>
<evidence type="ECO:0000256" key="5">
    <source>
        <dbReference type="ARBA" id="ARBA00022763"/>
    </source>
</evidence>
<dbReference type="SUPFAM" id="SSF52141">
    <property type="entry name" value="Uracil-DNA glycosylase-like"/>
    <property type="match status" value="1"/>
</dbReference>
<keyword evidence="7" id="KW-0408">Iron</keyword>
<dbReference type="InterPro" id="IPR005273">
    <property type="entry name" value="Ura-DNA_glyco_family4"/>
</dbReference>
<dbReference type="GO" id="GO:0097506">
    <property type="term" value="F:deaminated base DNA N-glycosylase activity"/>
    <property type="evidence" value="ECO:0007669"/>
    <property type="project" value="UniProtKB-ARBA"/>
</dbReference>